<dbReference type="SMART" id="SM00225">
    <property type="entry name" value="BTB"/>
    <property type="match status" value="1"/>
</dbReference>
<dbReference type="Gene3D" id="3.30.710.10">
    <property type="entry name" value="Potassium Channel Kv1.1, Chain A"/>
    <property type="match status" value="1"/>
</dbReference>
<reference evidence="2 3" key="1">
    <citation type="journal article" date="2014" name="BMC Genomics">
        <title>Genome sequencing of four Aureobasidium pullulans varieties: biotechnological potential, stress tolerance, and description of new species.</title>
        <authorList>
            <person name="Gostin Ar C."/>
            <person name="Ohm R.A."/>
            <person name="Kogej T."/>
            <person name="Sonjak S."/>
            <person name="Turk M."/>
            <person name="Zajc J."/>
            <person name="Zalar P."/>
            <person name="Grube M."/>
            <person name="Sun H."/>
            <person name="Han J."/>
            <person name="Sharma A."/>
            <person name="Chiniquy J."/>
            <person name="Ngan C.Y."/>
            <person name="Lipzen A."/>
            <person name="Barry K."/>
            <person name="Grigoriev I.V."/>
            <person name="Gunde-Cimerman N."/>
        </authorList>
    </citation>
    <scope>NUCLEOTIDE SEQUENCE [LARGE SCALE GENOMIC DNA]</scope>
    <source>
        <strain evidence="2 3">CBS 147.97</strain>
    </source>
</reference>
<evidence type="ECO:0000313" key="3">
    <source>
        <dbReference type="Proteomes" id="UP000027730"/>
    </source>
</evidence>
<dbReference type="Proteomes" id="UP000027730">
    <property type="component" value="Unassembled WGS sequence"/>
</dbReference>
<name>A0A074WXX1_9PEZI</name>
<gene>
    <name evidence="2" type="ORF">M436DRAFT_44458</name>
</gene>
<dbReference type="PROSITE" id="PS50097">
    <property type="entry name" value="BTB"/>
    <property type="match status" value="1"/>
</dbReference>
<organism evidence="2 3">
    <name type="scientific">Aureobasidium namibiae CBS 147.97</name>
    <dbReference type="NCBI Taxonomy" id="1043004"/>
    <lineage>
        <taxon>Eukaryota</taxon>
        <taxon>Fungi</taxon>
        <taxon>Dikarya</taxon>
        <taxon>Ascomycota</taxon>
        <taxon>Pezizomycotina</taxon>
        <taxon>Dothideomycetes</taxon>
        <taxon>Dothideomycetidae</taxon>
        <taxon>Dothideales</taxon>
        <taxon>Saccotheciaceae</taxon>
        <taxon>Aureobasidium</taxon>
    </lineage>
</organism>
<dbReference type="AlphaFoldDB" id="A0A074WXX1"/>
<dbReference type="STRING" id="1043004.A0A074WXX1"/>
<proteinExistence type="predicted"/>
<accession>A0A074WXX1</accession>
<feature type="non-terminal residue" evidence="2">
    <location>
        <position position="1"/>
    </location>
</feature>
<dbReference type="SUPFAM" id="SSF54695">
    <property type="entry name" value="POZ domain"/>
    <property type="match status" value="1"/>
</dbReference>
<evidence type="ECO:0000313" key="2">
    <source>
        <dbReference type="EMBL" id="KEQ74592.1"/>
    </source>
</evidence>
<dbReference type="EMBL" id="KL584707">
    <property type="protein sequence ID" value="KEQ74592.1"/>
    <property type="molecule type" value="Genomic_DNA"/>
</dbReference>
<dbReference type="RefSeq" id="XP_013428599.1">
    <property type="nucleotide sequence ID" value="XM_013573145.1"/>
</dbReference>
<dbReference type="InterPro" id="IPR011333">
    <property type="entry name" value="SKP1/BTB/POZ_sf"/>
</dbReference>
<dbReference type="CDD" id="cd18186">
    <property type="entry name" value="BTB_POZ_ZBTB_KLHL-like"/>
    <property type="match status" value="1"/>
</dbReference>
<dbReference type="InterPro" id="IPR000210">
    <property type="entry name" value="BTB/POZ_dom"/>
</dbReference>
<dbReference type="OrthoDB" id="6359816at2759"/>
<keyword evidence="3" id="KW-1185">Reference proteome</keyword>
<evidence type="ECO:0000259" key="1">
    <source>
        <dbReference type="PROSITE" id="PS50097"/>
    </source>
</evidence>
<dbReference type="HOGENOM" id="CLU_087641_0_1_1"/>
<sequence>FDDQTLSDIKIKVGYQEYFAHKYVLVERSIWFRKALLGEFKESKQDTIDLGNDDEPAALVAMLKFCYDGVYCIRPCSPDTDIADQHLAMYRLADLYDMPDLRGYACSELLDSLSPFGESWQEIEVTNRIVLVVQKILGPEVDSFADKNIQKIVYMHVIRHVKLFYKNTLFRSLLTDGFMFNELYAQKFTDVIGGMLSHPHRRCSVCYPGWPPAPESGAWDQPVAGIRW</sequence>
<dbReference type="PANTHER" id="PTHR24413">
    <property type="entry name" value="SPECKLE-TYPE POZ PROTEIN"/>
    <property type="match status" value="1"/>
</dbReference>
<feature type="domain" description="BTB" evidence="1">
    <location>
        <begin position="7"/>
        <end position="75"/>
    </location>
</feature>
<protein>
    <recommendedName>
        <fullName evidence="1">BTB domain-containing protein</fullName>
    </recommendedName>
</protein>
<dbReference type="Pfam" id="PF00651">
    <property type="entry name" value="BTB"/>
    <property type="match status" value="1"/>
</dbReference>
<dbReference type="GeneID" id="25410149"/>